<sequence length="1048" mass="115696">MDYVARTVSDFAGTLPSKPTVVAILAVVDQLSYFSLIAGIIRAGSCAFPISPRNSDAAVADLLRKSGAAFMLVSRDKPMQKLAQAARQLLDRDMPFMDIPSFEEIYEQADITEAPPSLHRKSDETALILHSSGSTSFPKPIYLSHRNLIQWGLQPCKQSPSLLNWAVLSNVHVLKGYGEVDLSGRILSNHALPFFHAMGVVSLCWAVRSMLPFLSEPRRSLGNSHMQMTTGVTLSNFAPKSPPHVPTPESMFESIVATKSQLLFCVPTFLEEWAQSEEKVVFLKGLDAIMFGGAPIHKQTGDALHEQGVKLYPFYGAADDQIMHSTGEKTNPGPIETIIRRHPKVNCAIVFGRGRFQAGILVEPSSLGGDGNFAREAFIDEIWPQVEEANRIAPSHSRIFKEMIILSSPGKPFQYTAKGSPRRQVVIDMYGKEINDLYDGTSSQCPMAEAPGASTGSTEEVDLSSVEGCTKLVRKVFRKSLRLEEGEELKDDDDILQLGCDSLQAIWIRNEILSSISRYSETASKSKALACNFVYSYPTVASLALHIHEKCAPRVDGESSGQEETEDEKTLKKMRDLVEKYSRDFPVHEPQQTPGLPPSTREVVLLTGSTGGLGSYLLESLVLKPDIAKVYVLNRPHATVSSAARQLDSFKERGIDPNFLDFSKIKFLEGDLAAPENDFGLEEEGMFEELRKEVTCIMHTAWRVDFNVGISSMEPLIAGTRNLIDFALSSQLPRPPRFIFASSIGVLRNYPGTVAPEASFPDPSIALGSGYPESKWVAEQVLTRARESTTLEPVIVRIGQLSGGRNGYWGTSEWVPSIVRSAELLHCLPRSPGLISWFPVHTAASALTDIRACSDPFLHFVHPAPIPWNDMVELLSEALLVPQVCYSDWLGKLEACQSLSQSEIESNPALKLLEFYQSVSKLPPVSDNAEAFGFPHLSTTLAAQRARSLHPPVLQPLDRKDVAAWLSYWKSVGFLQAPSFDSAQYTNTLLTSWRSIQFESPPFVVCSNVRDSVANFRAGKNEFRVEGTDYFDYFESFIVVTPCARATS</sequence>
<dbReference type="InterPro" id="IPR020845">
    <property type="entry name" value="AMP-binding_CS"/>
</dbReference>
<dbReference type="EMBL" id="JANBPK010000984">
    <property type="protein sequence ID" value="KAJ2927495.1"/>
    <property type="molecule type" value="Genomic_DNA"/>
</dbReference>
<dbReference type="InterPro" id="IPR042099">
    <property type="entry name" value="ANL_N_sf"/>
</dbReference>
<dbReference type="InterPro" id="IPR009081">
    <property type="entry name" value="PP-bd_ACP"/>
</dbReference>
<dbReference type="InterPro" id="IPR013120">
    <property type="entry name" value="FAR_NAD-bd"/>
</dbReference>
<dbReference type="OrthoDB" id="429813at2759"/>
<dbReference type="Pfam" id="PF00501">
    <property type="entry name" value="AMP-binding"/>
    <property type="match status" value="1"/>
</dbReference>
<dbReference type="InterPro" id="IPR036736">
    <property type="entry name" value="ACP-like_sf"/>
</dbReference>
<dbReference type="Pfam" id="PF07993">
    <property type="entry name" value="NAD_binding_4"/>
    <property type="match status" value="1"/>
</dbReference>
<dbReference type="PANTHER" id="PTHR43439:SF2">
    <property type="entry name" value="ENZYME, PUTATIVE (JCVI)-RELATED"/>
    <property type="match status" value="1"/>
</dbReference>
<reference evidence="4" key="1">
    <citation type="submission" date="2022-06" db="EMBL/GenBank/DDBJ databases">
        <title>Genome Sequence of Candolleomyces eurysporus.</title>
        <authorList>
            <person name="Buettner E."/>
        </authorList>
    </citation>
    <scope>NUCLEOTIDE SEQUENCE</scope>
    <source>
        <strain evidence="4">VTCC 930004</strain>
    </source>
</reference>
<keyword evidence="5" id="KW-1185">Reference proteome</keyword>
<evidence type="ECO:0000313" key="4">
    <source>
        <dbReference type="EMBL" id="KAJ2927495.1"/>
    </source>
</evidence>
<dbReference type="Gene3D" id="1.10.1200.10">
    <property type="entry name" value="ACP-like"/>
    <property type="match status" value="1"/>
</dbReference>
<dbReference type="SUPFAM" id="SSF51735">
    <property type="entry name" value="NAD(P)-binding Rossmann-fold domains"/>
    <property type="match status" value="1"/>
</dbReference>
<dbReference type="InterPro" id="IPR036291">
    <property type="entry name" value="NAD(P)-bd_dom_sf"/>
</dbReference>
<evidence type="ECO:0000256" key="1">
    <source>
        <dbReference type="ARBA" id="ARBA00022450"/>
    </source>
</evidence>
<feature type="domain" description="Carrier" evidence="3">
    <location>
        <begin position="467"/>
        <end position="551"/>
    </location>
</feature>
<dbReference type="SUPFAM" id="SSF56801">
    <property type="entry name" value="Acetyl-CoA synthetase-like"/>
    <property type="match status" value="1"/>
</dbReference>
<dbReference type="InterPro" id="IPR000873">
    <property type="entry name" value="AMP-dep_synth/lig_dom"/>
</dbReference>
<dbReference type="PROSITE" id="PS50075">
    <property type="entry name" value="CARRIER"/>
    <property type="match status" value="1"/>
</dbReference>
<protein>
    <recommendedName>
        <fullName evidence="3">Carrier domain-containing protein</fullName>
    </recommendedName>
</protein>
<dbReference type="AlphaFoldDB" id="A0A9W8J3D5"/>
<organism evidence="4 5">
    <name type="scientific">Candolleomyces eurysporus</name>
    <dbReference type="NCBI Taxonomy" id="2828524"/>
    <lineage>
        <taxon>Eukaryota</taxon>
        <taxon>Fungi</taxon>
        <taxon>Dikarya</taxon>
        <taxon>Basidiomycota</taxon>
        <taxon>Agaricomycotina</taxon>
        <taxon>Agaricomycetes</taxon>
        <taxon>Agaricomycetidae</taxon>
        <taxon>Agaricales</taxon>
        <taxon>Agaricineae</taxon>
        <taxon>Psathyrellaceae</taxon>
        <taxon>Candolleomyces</taxon>
    </lineage>
</organism>
<dbReference type="PROSITE" id="PS00455">
    <property type="entry name" value="AMP_BINDING"/>
    <property type="match status" value="1"/>
</dbReference>
<keyword evidence="2" id="KW-0597">Phosphoprotein</keyword>
<dbReference type="PANTHER" id="PTHR43439">
    <property type="entry name" value="PHENYLACETATE-COENZYME A LIGASE"/>
    <property type="match status" value="1"/>
</dbReference>
<comment type="caution">
    <text evidence="4">The sequence shown here is derived from an EMBL/GenBank/DDBJ whole genome shotgun (WGS) entry which is preliminary data.</text>
</comment>
<keyword evidence="1" id="KW-0596">Phosphopantetheine</keyword>
<gene>
    <name evidence="4" type="ORF">H1R20_g9600</name>
</gene>
<dbReference type="Gene3D" id="3.40.50.720">
    <property type="entry name" value="NAD(P)-binding Rossmann-like Domain"/>
    <property type="match status" value="1"/>
</dbReference>
<dbReference type="Pfam" id="PF23562">
    <property type="entry name" value="AMP-binding_C_3"/>
    <property type="match status" value="1"/>
</dbReference>
<evidence type="ECO:0000256" key="2">
    <source>
        <dbReference type="ARBA" id="ARBA00022553"/>
    </source>
</evidence>
<feature type="non-terminal residue" evidence="4">
    <location>
        <position position="1048"/>
    </location>
</feature>
<proteinExistence type="predicted"/>
<dbReference type="Proteomes" id="UP001140091">
    <property type="component" value="Unassembled WGS sequence"/>
</dbReference>
<evidence type="ECO:0000259" key="3">
    <source>
        <dbReference type="PROSITE" id="PS50075"/>
    </source>
</evidence>
<name>A0A9W8J3D5_9AGAR</name>
<evidence type="ECO:0000313" key="5">
    <source>
        <dbReference type="Proteomes" id="UP001140091"/>
    </source>
</evidence>
<dbReference type="Gene3D" id="3.40.50.12780">
    <property type="entry name" value="N-terminal domain of ligase-like"/>
    <property type="match status" value="1"/>
</dbReference>
<accession>A0A9W8J3D5</accession>
<dbReference type="InterPro" id="IPR051414">
    <property type="entry name" value="Adenylate-forming_Reductase"/>
</dbReference>